<evidence type="ECO:0000256" key="1">
    <source>
        <dbReference type="ARBA" id="ARBA00004477"/>
    </source>
</evidence>
<dbReference type="GO" id="GO:0016125">
    <property type="term" value="P:sterol metabolic process"/>
    <property type="evidence" value="ECO:0007669"/>
    <property type="project" value="UniProtKB-UniRule"/>
</dbReference>
<evidence type="ECO:0000256" key="8">
    <source>
        <dbReference type="ARBA" id="ARBA00023098"/>
    </source>
</evidence>
<keyword evidence="3 10" id="KW-0813">Transport</keyword>
<evidence type="ECO:0000256" key="3">
    <source>
        <dbReference type="ARBA" id="ARBA00022448"/>
    </source>
</evidence>
<feature type="transmembrane region" description="Helical" evidence="10">
    <location>
        <begin position="100"/>
        <end position="123"/>
    </location>
</feature>
<evidence type="ECO:0000256" key="10">
    <source>
        <dbReference type="RuleBase" id="RU368065"/>
    </source>
</evidence>
<proteinExistence type="inferred from homology"/>
<accession>A0ABD2YRS9</accession>
<evidence type="ECO:0000256" key="9">
    <source>
        <dbReference type="ARBA" id="ARBA00023136"/>
    </source>
</evidence>
<feature type="transmembrane region" description="Helical" evidence="10">
    <location>
        <begin position="143"/>
        <end position="166"/>
    </location>
</feature>
<dbReference type="PANTHER" id="PTHR14467">
    <property type="entry name" value="ARV1"/>
    <property type="match status" value="1"/>
</dbReference>
<dbReference type="GO" id="GO:0032366">
    <property type="term" value="P:intracellular sterol transport"/>
    <property type="evidence" value="ECO:0007669"/>
    <property type="project" value="UniProtKB-UniRule"/>
</dbReference>
<feature type="transmembrane region" description="Helical" evidence="10">
    <location>
        <begin position="178"/>
        <end position="198"/>
    </location>
</feature>
<keyword evidence="12" id="KW-1185">Reference proteome</keyword>
<evidence type="ECO:0000256" key="6">
    <source>
        <dbReference type="ARBA" id="ARBA00022989"/>
    </source>
</evidence>
<comment type="caution">
    <text evidence="11">The sequence shown here is derived from an EMBL/GenBank/DDBJ whole genome shotgun (WGS) entry which is preliminary data.</text>
</comment>
<evidence type="ECO:0000256" key="2">
    <source>
        <dbReference type="ARBA" id="ARBA00009187"/>
    </source>
</evidence>
<evidence type="ECO:0000256" key="4">
    <source>
        <dbReference type="ARBA" id="ARBA00022692"/>
    </source>
</evidence>
<evidence type="ECO:0000313" key="11">
    <source>
        <dbReference type="EMBL" id="KAL3510089.1"/>
    </source>
</evidence>
<keyword evidence="8 10" id="KW-0443">Lipid metabolism</keyword>
<evidence type="ECO:0000313" key="12">
    <source>
        <dbReference type="Proteomes" id="UP001630127"/>
    </source>
</evidence>
<reference evidence="11 12" key="1">
    <citation type="submission" date="2024-11" db="EMBL/GenBank/DDBJ databases">
        <title>A near-complete genome assembly of Cinchona calisaya.</title>
        <authorList>
            <person name="Lian D.C."/>
            <person name="Zhao X.W."/>
            <person name="Wei L."/>
        </authorList>
    </citation>
    <scope>NUCLEOTIDE SEQUENCE [LARGE SCALE GENOMIC DNA]</scope>
    <source>
        <tissue evidence="11">Nenye</tissue>
    </source>
</reference>
<protein>
    <recommendedName>
        <fullName evidence="10">Protein ARV</fullName>
    </recommendedName>
</protein>
<keyword evidence="6 10" id="KW-1133">Transmembrane helix</keyword>
<dbReference type="AlphaFoldDB" id="A0ABD2YRS9"/>
<keyword evidence="10" id="KW-0746">Sphingolipid metabolism</keyword>
<evidence type="ECO:0000256" key="5">
    <source>
        <dbReference type="ARBA" id="ARBA00022824"/>
    </source>
</evidence>
<organism evidence="11 12">
    <name type="scientific">Cinchona calisaya</name>
    <dbReference type="NCBI Taxonomy" id="153742"/>
    <lineage>
        <taxon>Eukaryota</taxon>
        <taxon>Viridiplantae</taxon>
        <taxon>Streptophyta</taxon>
        <taxon>Embryophyta</taxon>
        <taxon>Tracheophyta</taxon>
        <taxon>Spermatophyta</taxon>
        <taxon>Magnoliopsida</taxon>
        <taxon>eudicotyledons</taxon>
        <taxon>Gunneridae</taxon>
        <taxon>Pentapetalae</taxon>
        <taxon>asterids</taxon>
        <taxon>lamiids</taxon>
        <taxon>Gentianales</taxon>
        <taxon>Rubiaceae</taxon>
        <taxon>Cinchonoideae</taxon>
        <taxon>Cinchoneae</taxon>
        <taxon>Cinchona</taxon>
    </lineage>
</organism>
<dbReference type="InterPro" id="IPR007290">
    <property type="entry name" value="Arv1"/>
</dbReference>
<keyword evidence="7 10" id="KW-0445">Lipid transport</keyword>
<evidence type="ECO:0000256" key="7">
    <source>
        <dbReference type="ARBA" id="ARBA00023055"/>
    </source>
</evidence>
<name>A0ABD2YRS9_9GENT</name>
<comment type="subcellular location">
    <subcellularLocation>
        <location evidence="1 10">Endoplasmic reticulum membrane</location>
        <topology evidence="1 10">Multi-pass membrane protein</topology>
    </subcellularLocation>
</comment>
<sequence>MFEHELSSSSSKYPSEKHIRTEKDGDFQCVECCFPIKRLYIQYSPGNIRLKRCENCKNVADEYIECEHMITVIDLILHKPKAYRHLFYNKFTKGTLDFEGLLWGSTLGYLILDAYAMSILSLSEKDWTSAMSFASLWHYYGEFLIGIIVGNVVFMLILLIGFEKFINASAAGLGCKHIVLAILVSCYFKIFLVAMMVWEFPSSVVFMIDMFILSSNTVALKVLGNAAAIRCLGVSFAAYAVKFLTCQWLRRLL</sequence>
<comment type="function">
    <text evidence="10">Mediator of sterol homeostasis involved in sterol uptake, trafficking and distribution into membranes.</text>
</comment>
<dbReference type="Proteomes" id="UP001630127">
    <property type="component" value="Unassembled WGS sequence"/>
</dbReference>
<dbReference type="EMBL" id="JBJUIK010000012">
    <property type="protein sequence ID" value="KAL3510089.1"/>
    <property type="molecule type" value="Genomic_DNA"/>
</dbReference>
<comment type="function">
    <text evidence="10">Regulates also the sphingolipid metabolism.</text>
</comment>
<dbReference type="GO" id="GO:0006665">
    <property type="term" value="P:sphingolipid metabolic process"/>
    <property type="evidence" value="ECO:0007669"/>
    <property type="project" value="UniProtKB-UniRule"/>
</dbReference>
<comment type="similarity">
    <text evidence="2 10">Belongs to the ARV1 family.</text>
</comment>
<dbReference type="PANTHER" id="PTHR14467:SF0">
    <property type="entry name" value="PROTEIN ARV1"/>
    <property type="match status" value="1"/>
</dbReference>
<gene>
    <name evidence="11" type="ORF">ACH5RR_029490</name>
</gene>
<dbReference type="GO" id="GO:0005789">
    <property type="term" value="C:endoplasmic reticulum membrane"/>
    <property type="evidence" value="ECO:0007669"/>
    <property type="project" value="UniProtKB-SubCell"/>
</dbReference>
<feature type="transmembrane region" description="Helical" evidence="10">
    <location>
        <begin position="218"/>
        <end position="241"/>
    </location>
</feature>
<dbReference type="GO" id="GO:0097036">
    <property type="term" value="P:regulation of plasma membrane sterol distribution"/>
    <property type="evidence" value="ECO:0007669"/>
    <property type="project" value="UniProtKB-UniRule"/>
</dbReference>
<keyword evidence="5 10" id="KW-0256">Endoplasmic reticulum</keyword>
<dbReference type="Pfam" id="PF04161">
    <property type="entry name" value="Arv1"/>
    <property type="match status" value="1"/>
</dbReference>
<keyword evidence="4 10" id="KW-0812">Transmembrane</keyword>
<keyword evidence="9 10" id="KW-0472">Membrane</keyword>